<gene>
    <name evidence="1" type="ORF">KIN20_033009</name>
</gene>
<keyword evidence="2" id="KW-1185">Reference proteome</keyword>
<name>A0AAD5R7N2_PARTN</name>
<evidence type="ECO:0000313" key="1">
    <source>
        <dbReference type="EMBL" id="KAJ1371124.1"/>
    </source>
</evidence>
<comment type="caution">
    <text evidence="1">The sequence shown here is derived from an EMBL/GenBank/DDBJ whole genome shotgun (WGS) entry which is preliminary data.</text>
</comment>
<proteinExistence type="predicted"/>
<reference evidence="1" key="1">
    <citation type="submission" date="2021-06" db="EMBL/GenBank/DDBJ databases">
        <title>Parelaphostrongylus tenuis whole genome reference sequence.</title>
        <authorList>
            <person name="Garwood T.J."/>
            <person name="Larsen P.A."/>
            <person name="Fountain-Jones N.M."/>
            <person name="Garbe J.R."/>
            <person name="Macchietto M.G."/>
            <person name="Kania S.A."/>
            <person name="Gerhold R.W."/>
            <person name="Richards J.E."/>
            <person name="Wolf T.M."/>
        </authorList>
    </citation>
    <scope>NUCLEOTIDE SEQUENCE</scope>
    <source>
        <strain evidence="1">MNPRO001-30</strain>
        <tissue evidence="1">Meninges</tissue>
    </source>
</reference>
<dbReference type="EMBL" id="JAHQIW010006916">
    <property type="protein sequence ID" value="KAJ1371124.1"/>
    <property type="molecule type" value="Genomic_DNA"/>
</dbReference>
<dbReference type="AlphaFoldDB" id="A0AAD5R7N2"/>
<sequence>MSGLCRILTEEIVRSLDDWERALLRDFVRGKGHGSVSRIPVKLFNEQSPDLEAVQDNNSVSLVSPPESAIRAGPMLTLPRETLRLMSMSSMTKKKSDAT</sequence>
<evidence type="ECO:0000313" key="2">
    <source>
        <dbReference type="Proteomes" id="UP001196413"/>
    </source>
</evidence>
<organism evidence="1 2">
    <name type="scientific">Parelaphostrongylus tenuis</name>
    <name type="common">Meningeal worm</name>
    <dbReference type="NCBI Taxonomy" id="148309"/>
    <lineage>
        <taxon>Eukaryota</taxon>
        <taxon>Metazoa</taxon>
        <taxon>Ecdysozoa</taxon>
        <taxon>Nematoda</taxon>
        <taxon>Chromadorea</taxon>
        <taxon>Rhabditida</taxon>
        <taxon>Rhabditina</taxon>
        <taxon>Rhabditomorpha</taxon>
        <taxon>Strongyloidea</taxon>
        <taxon>Metastrongylidae</taxon>
        <taxon>Parelaphostrongylus</taxon>
    </lineage>
</organism>
<dbReference type="Proteomes" id="UP001196413">
    <property type="component" value="Unassembled WGS sequence"/>
</dbReference>
<accession>A0AAD5R7N2</accession>
<protein>
    <submittedName>
        <fullName evidence="1">Uncharacterized protein</fullName>
    </submittedName>
</protein>